<evidence type="ECO:0000313" key="1">
    <source>
        <dbReference type="EMBL" id="GGE25990.1"/>
    </source>
</evidence>
<dbReference type="Proteomes" id="UP000625210">
    <property type="component" value="Unassembled WGS sequence"/>
</dbReference>
<protein>
    <submittedName>
        <fullName evidence="1">Uncharacterized protein</fullName>
    </submittedName>
</protein>
<keyword evidence="2" id="KW-1185">Reference proteome</keyword>
<proteinExistence type="predicted"/>
<comment type="caution">
    <text evidence="1">The sequence shown here is derived from an EMBL/GenBank/DDBJ whole genome shotgun (WGS) entry which is preliminary data.</text>
</comment>
<reference evidence="1" key="1">
    <citation type="journal article" date="2014" name="Int. J. Syst. Evol. Microbiol.">
        <title>Complete genome sequence of Corynebacterium casei LMG S-19264T (=DSM 44701T), isolated from a smear-ripened cheese.</title>
        <authorList>
            <consortium name="US DOE Joint Genome Institute (JGI-PGF)"/>
            <person name="Walter F."/>
            <person name="Albersmeier A."/>
            <person name="Kalinowski J."/>
            <person name="Ruckert C."/>
        </authorList>
    </citation>
    <scope>NUCLEOTIDE SEQUENCE</scope>
    <source>
        <strain evidence="1">CGMCC 1.15179</strain>
    </source>
</reference>
<dbReference type="AlphaFoldDB" id="A0A8J2VDG5"/>
<gene>
    <name evidence="1" type="ORF">GCM10011571_30160</name>
</gene>
<name>A0A8J2VDG5_9BACL</name>
<evidence type="ECO:0000313" key="2">
    <source>
        <dbReference type="Proteomes" id="UP000625210"/>
    </source>
</evidence>
<accession>A0A8J2VDG5</accession>
<reference evidence="1" key="2">
    <citation type="submission" date="2020-09" db="EMBL/GenBank/DDBJ databases">
        <authorList>
            <person name="Sun Q."/>
            <person name="Zhou Y."/>
        </authorList>
    </citation>
    <scope>NUCLEOTIDE SEQUENCE</scope>
    <source>
        <strain evidence="1">CGMCC 1.15179</strain>
    </source>
</reference>
<sequence length="70" mass="8196">MIKENVILRMMDDGRKETAINARIRAMRSFFNFLEHRIVQNPMDVLNVCQKQGLLQQTEMSPVKYRAQAA</sequence>
<dbReference type="EMBL" id="BMHQ01000012">
    <property type="protein sequence ID" value="GGE25990.1"/>
    <property type="molecule type" value="Genomic_DNA"/>
</dbReference>
<organism evidence="1 2">
    <name type="scientific">Marinithermofilum abyssi</name>
    <dbReference type="NCBI Taxonomy" id="1571185"/>
    <lineage>
        <taxon>Bacteria</taxon>
        <taxon>Bacillati</taxon>
        <taxon>Bacillota</taxon>
        <taxon>Bacilli</taxon>
        <taxon>Bacillales</taxon>
        <taxon>Thermoactinomycetaceae</taxon>
        <taxon>Marinithermofilum</taxon>
    </lineage>
</organism>